<evidence type="ECO:0000256" key="1">
    <source>
        <dbReference type="SAM" id="MobiDB-lite"/>
    </source>
</evidence>
<dbReference type="AlphaFoldDB" id="A0A9W8NJY1"/>
<feature type="region of interest" description="Disordered" evidence="1">
    <location>
        <begin position="294"/>
        <end position="344"/>
    </location>
</feature>
<dbReference type="EMBL" id="JANPWZ010000265">
    <property type="protein sequence ID" value="KAJ3578060.1"/>
    <property type="molecule type" value="Genomic_DNA"/>
</dbReference>
<proteinExistence type="predicted"/>
<feature type="compositionally biased region" description="Basic and acidic residues" evidence="1">
    <location>
        <begin position="386"/>
        <end position="411"/>
    </location>
</feature>
<dbReference type="VEuPathDB" id="FungiDB:F4678DRAFT_451050"/>
<evidence type="ECO:0000313" key="2">
    <source>
        <dbReference type="EMBL" id="KAJ3578060.1"/>
    </source>
</evidence>
<dbReference type="Proteomes" id="UP001148614">
    <property type="component" value="Unassembled WGS sequence"/>
</dbReference>
<gene>
    <name evidence="2" type="ORF">NPX13_g2504</name>
</gene>
<feature type="compositionally biased region" description="Polar residues" evidence="1">
    <location>
        <begin position="415"/>
        <end position="424"/>
    </location>
</feature>
<name>A0A9W8NJY1_9PEZI</name>
<comment type="caution">
    <text evidence="2">The sequence shown here is derived from an EMBL/GenBank/DDBJ whole genome shotgun (WGS) entry which is preliminary data.</text>
</comment>
<feature type="region of interest" description="Disordered" evidence="1">
    <location>
        <begin position="374"/>
        <end position="424"/>
    </location>
</feature>
<reference evidence="2" key="1">
    <citation type="submission" date="2022-07" db="EMBL/GenBank/DDBJ databases">
        <title>Genome Sequence of Xylaria arbuscula.</title>
        <authorList>
            <person name="Buettner E."/>
        </authorList>
    </citation>
    <scope>NUCLEOTIDE SEQUENCE</scope>
    <source>
        <strain evidence="2">VT107</strain>
    </source>
</reference>
<accession>A0A9W8NJY1</accession>
<keyword evidence="3" id="KW-1185">Reference proteome</keyword>
<feature type="compositionally biased region" description="Basic and acidic residues" evidence="1">
    <location>
        <begin position="326"/>
        <end position="337"/>
    </location>
</feature>
<organism evidence="2 3">
    <name type="scientific">Xylaria arbuscula</name>
    <dbReference type="NCBI Taxonomy" id="114810"/>
    <lineage>
        <taxon>Eukaryota</taxon>
        <taxon>Fungi</taxon>
        <taxon>Dikarya</taxon>
        <taxon>Ascomycota</taxon>
        <taxon>Pezizomycotina</taxon>
        <taxon>Sordariomycetes</taxon>
        <taxon>Xylariomycetidae</taxon>
        <taxon>Xylariales</taxon>
        <taxon>Xylariaceae</taxon>
        <taxon>Xylaria</taxon>
    </lineage>
</organism>
<protein>
    <submittedName>
        <fullName evidence="2">Uncharacterized protein</fullName>
    </submittedName>
</protein>
<sequence>MDDSKAKKEKLGFDESLLDPRLKEASNSPARRTKANTKAASSDTFLSNTEIVAVLAPAPAQTYVPLADAWWDAFEDDIVDEHTIFPDSAYKSLDYIIASENMQGDERTWLMGVQAGIGLGIHSAREAMLNEMQNENTVFGRQIQKNASDPDPYQMRMELGRRCKTGFDRRVAYRAANRFIRNCGRVADLVVQNGLTSCLPEVGNGVIGTSMFFSGEDVARCHSISQKIDGFFEIPKGQLQPFLNTNNKPSAEQPPPLIASFLRDGQSAGGIDVTQFTGTTALTSNRVVYRPTPDVTLTDREPSRSGLPGDTDVEVKVKKAPINDRTQAESRGWRLESPKQNCQDDDSINIWAKQQARLSRHLVFRSYSRQSGRLSATSCCANGDGKWPRRGKDDSTTQEEQRRREGPEKGLTRRLPSSGTRIAM</sequence>
<evidence type="ECO:0000313" key="3">
    <source>
        <dbReference type="Proteomes" id="UP001148614"/>
    </source>
</evidence>